<organism evidence="3 4">
    <name type="scientific">Heligmosomoides polygyrus</name>
    <name type="common">Parasitic roundworm</name>
    <dbReference type="NCBI Taxonomy" id="6339"/>
    <lineage>
        <taxon>Eukaryota</taxon>
        <taxon>Metazoa</taxon>
        <taxon>Ecdysozoa</taxon>
        <taxon>Nematoda</taxon>
        <taxon>Chromadorea</taxon>
        <taxon>Rhabditida</taxon>
        <taxon>Rhabditina</taxon>
        <taxon>Rhabditomorpha</taxon>
        <taxon>Strongyloidea</taxon>
        <taxon>Heligmosomidae</taxon>
        <taxon>Heligmosomoides</taxon>
    </lineage>
</organism>
<dbReference type="Proteomes" id="UP000050761">
    <property type="component" value="Unassembled WGS sequence"/>
</dbReference>
<sequence>MPSLSPEDALTTQATSTTRDSPTTTSPARVDQPASRSPPEIPTLLDDRSRRERGQEGTAEDRNAAQLPIYAAPTQETPISESIYSTLAEVLFNVGKAVAVPLHLLSPSATPATPHNQIPSDQDDLLTPYRGSFSDDDFDVQSTPLQEFADSDDLLALHASIFRPRTHGSAAVQPTATTSDTALEDLILRRIFNNVCLHQDLQAQQLEVLSITNPTWAARILLSRMDIMATRTADGLAITRCQQVTANHTFENHEVNGTCYALTPVLIGTDLWFSLPGTSDLIESSPTTPCPYPSKAQFAPPQRLLPPNVRLNSAAQAFLFKPPSTFFRTIDPSDVAPSSHIATLHGSQMDTPYRLAKRGIFGDAWMAVKNTTSKVRHSLRDFYDNTTNKLTE</sequence>
<evidence type="ECO:0000313" key="3">
    <source>
        <dbReference type="Proteomes" id="UP000050761"/>
    </source>
</evidence>
<evidence type="ECO:0000313" key="4">
    <source>
        <dbReference type="WBParaSite" id="HPBE_0001037201-mRNA-1"/>
    </source>
</evidence>
<protein>
    <submittedName>
        <fullName evidence="4">MH2 domain-containing protein</fullName>
    </submittedName>
</protein>
<gene>
    <name evidence="2" type="ORF">HPBE_LOCUS10373</name>
</gene>
<dbReference type="WBParaSite" id="HPBE_0001037201-mRNA-1">
    <property type="protein sequence ID" value="HPBE_0001037201-mRNA-1"/>
    <property type="gene ID" value="HPBE_0001037201"/>
</dbReference>
<dbReference type="OrthoDB" id="5868531at2759"/>
<evidence type="ECO:0000256" key="1">
    <source>
        <dbReference type="SAM" id="MobiDB-lite"/>
    </source>
</evidence>
<evidence type="ECO:0000313" key="2">
    <source>
        <dbReference type="EMBL" id="VDO84830.1"/>
    </source>
</evidence>
<feature type="region of interest" description="Disordered" evidence="1">
    <location>
        <begin position="1"/>
        <end position="73"/>
    </location>
</feature>
<reference evidence="2 3" key="1">
    <citation type="submission" date="2018-11" db="EMBL/GenBank/DDBJ databases">
        <authorList>
            <consortium name="Pathogen Informatics"/>
        </authorList>
    </citation>
    <scope>NUCLEOTIDE SEQUENCE [LARGE SCALE GENOMIC DNA]</scope>
</reference>
<accession>A0A183FRC6</accession>
<proteinExistence type="predicted"/>
<dbReference type="EMBL" id="UZAH01026744">
    <property type="protein sequence ID" value="VDO84830.1"/>
    <property type="molecule type" value="Genomic_DNA"/>
</dbReference>
<accession>A0A3P7YA99</accession>
<feature type="compositionally biased region" description="Basic and acidic residues" evidence="1">
    <location>
        <begin position="45"/>
        <end position="63"/>
    </location>
</feature>
<dbReference type="AlphaFoldDB" id="A0A183FRC6"/>
<keyword evidence="3" id="KW-1185">Reference proteome</keyword>
<reference evidence="4" key="2">
    <citation type="submission" date="2019-09" db="UniProtKB">
        <authorList>
            <consortium name="WormBaseParasite"/>
        </authorList>
    </citation>
    <scope>IDENTIFICATION</scope>
</reference>
<name>A0A183FRC6_HELPZ</name>
<feature type="compositionally biased region" description="Low complexity" evidence="1">
    <location>
        <begin position="11"/>
        <end position="29"/>
    </location>
</feature>